<dbReference type="InterPro" id="IPR002376">
    <property type="entry name" value="Formyl_transf_N"/>
</dbReference>
<keyword evidence="3" id="KW-1185">Reference proteome</keyword>
<dbReference type="EMBL" id="AE017125">
    <property type="protein sequence ID" value="AAP76686.1"/>
    <property type="molecule type" value="Genomic_DNA"/>
</dbReference>
<dbReference type="PANTHER" id="PTHR11138:SF5">
    <property type="entry name" value="METHIONYL-TRNA FORMYLTRANSFERASE, MITOCHONDRIAL"/>
    <property type="match status" value="1"/>
</dbReference>
<dbReference type="GO" id="GO:0004479">
    <property type="term" value="F:methionyl-tRNA formyltransferase activity"/>
    <property type="evidence" value="ECO:0007669"/>
    <property type="project" value="TreeGrafter"/>
</dbReference>
<dbReference type="GO" id="GO:0005829">
    <property type="term" value="C:cytosol"/>
    <property type="evidence" value="ECO:0007669"/>
    <property type="project" value="TreeGrafter"/>
</dbReference>
<protein>
    <recommendedName>
        <fullName evidence="1">Formyl transferase N-terminal domain-containing protein</fullName>
    </recommendedName>
</protein>
<dbReference type="eggNOG" id="COG0223">
    <property type="taxonomic scope" value="Bacteria"/>
</dbReference>
<dbReference type="Gene3D" id="3.40.50.12230">
    <property type="match status" value="1"/>
</dbReference>
<dbReference type="PANTHER" id="PTHR11138">
    <property type="entry name" value="METHIONYL-TRNA FORMYLTRANSFERASE"/>
    <property type="match status" value="1"/>
</dbReference>
<dbReference type="SUPFAM" id="SSF53328">
    <property type="entry name" value="Formyltransferase"/>
    <property type="match status" value="1"/>
</dbReference>
<dbReference type="HOGENOM" id="CLU_1060768_0_0_7"/>
<sequence>MCIAGKNAIALNALKLLRSKFAHDEICIIPNRDDVGIDTWQPSLLKYALQTSIPVCTLEQVQQIPNVLFLSLEFDRLLKVEQFASKRLYNIHFSALPKYKGVYTSITPILNGERTSGVTLHCIDNGIDTGDIIAQRIFELGLQESARDLYFKYLAQGFLLLKENVDSLITGGFKRTKQDFTQSCYFSRTEIDVKNININLKKTSFQIHNQLRAFIFREYQLPRLRGVRVAKSILSEEFIGANVFEESENEFILSGIDGFKIIAQKVDILAGGGGYNPLYKALLLYTFFNLFFYSKNSYTLFCLYLHLCTRTSIFYKKELV</sequence>
<gene>
    <name evidence="2" type="ordered locus">HH_0089</name>
</gene>
<evidence type="ECO:0000259" key="1">
    <source>
        <dbReference type="Pfam" id="PF00551"/>
    </source>
</evidence>
<dbReference type="InterPro" id="IPR036477">
    <property type="entry name" value="Formyl_transf_N_sf"/>
</dbReference>
<reference evidence="2 3" key="1">
    <citation type="journal article" date="2003" name="Proc. Natl. Acad. Sci. U.S.A.">
        <title>The complete genome sequence of the carcinogenic bacterium Helicobacter hepaticus.</title>
        <authorList>
            <person name="Suerbaum S."/>
            <person name="Josenhans C."/>
            <person name="Sterzenbach T."/>
            <person name="Drescher B."/>
            <person name="Brandt P."/>
            <person name="Bell M."/>
            <person name="Droege M."/>
            <person name="Fartmann B."/>
            <person name="Fischer H.-P."/>
            <person name="Ge Z."/>
            <person name="Hoerster A."/>
            <person name="Holland R."/>
            <person name="Klein K."/>
            <person name="Koenig J."/>
            <person name="Macko L."/>
            <person name="Mendz G.L."/>
            <person name="Nyakatura G."/>
            <person name="Schauer D.B."/>
            <person name="Shen Z."/>
            <person name="Weber J."/>
            <person name="Frosch M."/>
            <person name="Fox J.G."/>
        </authorList>
    </citation>
    <scope>NUCLEOTIDE SEQUENCE [LARGE SCALE GENOMIC DNA]</scope>
    <source>
        <strain evidence="3">ATCC 51449 / 3B1</strain>
    </source>
</reference>
<organism evidence="2 3">
    <name type="scientific">Helicobacter hepaticus (strain ATCC 51449 / 3B1)</name>
    <dbReference type="NCBI Taxonomy" id="235279"/>
    <lineage>
        <taxon>Bacteria</taxon>
        <taxon>Pseudomonadati</taxon>
        <taxon>Campylobacterota</taxon>
        <taxon>Epsilonproteobacteria</taxon>
        <taxon>Campylobacterales</taxon>
        <taxon>Helicobacteraceae</taxon>
        <taxon>Helicobacter</taxon>
    </lineage>
</organism>
<evidence type="ECO:0000313" key="3">
    <source>
        <dbReference type="Proteomes" id="UP000002495"/>
    </source>
</evidence>
<dbReference type="CDD" id="cd08369">
    <property type="entry name" value="FMT_core"/>
    <property type="match status" value="1"/>
</dbReference>
<proteinExistence type="predicted"/>
<accession>Q7VK03</accession>
<dbReference type="KEGG" id="hhe:HH_0089"/>
<dbReference type="AlphaFoldDB" id="Q7VK03"/>
<name>Q7VK03_HELHP</name>
<dbReference type="Pfam" id="PF00551">
    <property type="entry name" value="Formyl_trans_N"/>
    <property type="match status" value="1"/>
</dbReference>
<feature type="domain" description="Formyl transferase N-terminal" evidence="1">
    <location>
        <begin position="82"/>
        <end position="154"/>
    </location>
</feature>
<dbReference type="Proteomes" id="UP000002495">
    <property type="component" value="Chromosome"/>
</dbReference>
<dbReference type="STRING" id="235279.HH_0089"/>
<evidence type="ECO:0000313" key="2">
    <source>
        <dbReference type="EMBL" id="AAP76686.1"/>
    </source>
</evidence>